<keyword evidence="3" id="KW-1185">Reference proteome</keyword>
<dbReference type="PANTHER" id="PTHR42957">
    <property type="entry name" value="HELICASE MJ1565-RELATED"/>
    <property type="match status" value="1"/>
</dbReference>
<dbReference type="InterPro" id="IPR027417">
    <property type="entry name" value="P-loop_NTPase"/>
</dbReference>
<reference evidence="2 3" key="1">
    <citation type="submission" date="2021-03" db="EMBL/GenBank/DDBJ databases">
        <title>Genomic Encyclopedia of Type Strains, Phase IV (KMG-IV): sequencing the most valuable type-strain genomes for metagenomic binning, comparative biology and taxonomic classification.</title>
        <authorList>
            <person name="Goeker M."/>
        </authorList>
    </citation>
    <scope>NUCLEOTIDE SEQUENCE [LARGE SCALE GENOMIC DNA]</scope>
    <source>
        <strain evidence="2 3">DSM 25790</strain>
    </source>
</reference>
<dbReference type="InterPro" id="IPR002789">
    <property type="entry name" value="HerA_central"/>
</dbReference>
<comment type="caution">
    <text evidence="2">The sequence shown here is derived from an EMBL/GenBank/DDBJ whole genome shotgun (WGS) entry which is preliminary data.</text>
</comment>
<gene>
    <name evidence="2" type="ORF">J2Z81_001440</name>
</gene>
<evidence type="ECO:0000313" key="2">
    <source>
        <dbReference type="EMBL" id="MBP2257492.1"/>
    </source>
</evidence>
<organism evidence="2 3">
    <name type="scientific">Virgibacillus alimentarius</name>
    <dbReference type="NCBI Taxonomy" id="698769"/>
    <lineage>
        <taxon>Bacteria</taxon>
        <taxon>Bacillati</taxon>
        <taxon>Bacillota</taxon>
        <taxon>Bacilli</taxon>
        <taxon>Bacillales</taxon>
        <taxon>Bacillaceae</taxon>
        <taxon>Virgibacillus</taxon>
    </lineage>
</organism>
<feature type="domain" description="Helicase HerA central" evidence="1">
    <location>
        <begin position="131"/>
        <end position="448"/>
    </location>
</feature>
<dbReference type="Pfam" id="PF01935">
    <property type="entry name" value="DUF87"/>
    <property type="match status" value="1"/>
</dbReference>
<dbReference type="EMBL" id="JAGIKX010000009">
    <property type="protein sequence ID" value="MBP2257492.1"/>
    <property type="molecule type" value="Genomic_DNA"/>
</dbReference>
<dbReference type="RefSeq" id="WP_226371012.1">
    <property type="nucleotide sequence ID" value="NZ_JAGIKX010000009.1"/>
</dbReference>
<dbReference type="PANTHER" id="PTHR42957:SF1">
    <property type="entry name" value="HELICASE MJ1565-RELATED"/>
    <property type="match status" value="1"/>
</dbReference>
<sequence>MTKHAFGVITKVFFNKIVIEVPDTTLIQHNYLGDLYTLNGLNDFVTIYKSGSNKYIYQIIGLYEQEKPLNEEEQSKFSQKAYFEAAPVGEILHDSFEYGLSTFPVIGEEAYLTNVNDINTMLLLSDNKMSIMLGKLSTQDIIPKISVDSILTNHMSVLGNTGSGKSTTVRKLLNEIAELKRNPKIDISKANFIIFDVHGEYTELPSGMTNSKKINDISINLENLTIEDWFNLLQPSHATQRPVLLNALKLANHLASNDNDVLWIKAYCALELFNNQSTDAVPKRAKIKGLLEGIDSEKINECLTYYDAQYGNFRPQTYDEQFRSEVKAYVKGKTGYEYEDVHSYLISCLEVTECKTKTIKDLKLAVDLVLLLEEAKGNSQIRTFCSTLMTRIDSLDATYSDNLFSVDFTRQAELEDMLLTKKTFTVFDCSFIDDDVLLFFTSYILRNIFNKQLDYKLETGRITKSYNFIFDEAHKYISEKYEDNIVDYSKMFRTVAKEGRKFGVFLILSSQRPGELSKTVLSQCNNFILHRIRNNIDLDQMRKSIPYLNDGQLNRLSFLRTGVALIVGDSFAIPMEVIIDGEEFGEPSKTVLPSEIWIKDAQTDSVESLEVEELVSEK</sequence>
<name>A0ABS4S7N4_9BACI</name>
<protein>
    <recommendedName>
        <fullName evidence="1">Helicase HerA central domain-containing protein</fullName>
    </recommendedName>
</protein>
<proteinExistence type="predicted"/>
<dbReference type="InterPro" id="IPR008571">
    <property type="entry name" value="HerA-like"/>
</dbReference>
<dbReference type="Proteomes" id="UP001519294">
    <property type="component" value="Unassembled WGS sequence"/>
</dbReference>
<evidence type="ECO:0000259" key="1">
    <source>
        <dbReference type="Pfam" id="PF01935"/>
    </source>
</evidence>
<accession>A0ABS4S7N4</accession>
<dbReference type="Gene3D" id="3.40.50.300">
    <property type="entry name" value="P-loop containing nucleotide triphosphate hydrolases"/>
    <property type="match status" value="2"/>
</dbReference>
<dbReference type="SUPFAM" id="SSF52540">
    <property type="entry name" value="P-loop containing nucleoside triphosphate hydrolases"/>
    <property type="match status" value="1"/>
</dbReference>
<evidence type="ECO:0000313" key="3">
    <source>
        <dbReference type="Proteomes" id="UP001519294"/>
    </source>
</evidence>